<proteinExistence type="predicted"/>
<comment type="caution">
    <text evidence="2">The sequence shown here is derived from an EMBL/GenBank/DDBJ whole genome shotgun (WGS) entry which is preliminary data.</text>
</comment>
<dbReference type="InterPro" id="IPR037152">
    <property type="entry name" value="L-asparaginase_N_sf"/>
</dbReference>
<sequence length="187" mass="20956">MEYDNHVEILTMGGTIDKDYPRVNSGYAFEFGEASAASRILQMHPNLGLTYNVTSICKKDSLEIEDHDRLALLNEISRIIERNNSEISRRRTQIIITHGTDTMIETAKFIKERLEKDAGDKMPISIAFTGATKPERFIDSDARFNLGSAISVTSQNIEGFSVLICMNGNVAPADKCARLENGVFYRM</sequence>
<evidence type="ECO:0000313" key="3">
    <source>
        <dbReference type="Proteomes" id="UP001516023"/>
    </source>
</evidence>
<dbReference type="PROSITE" id="PS51732">
    <property type="entry name" value="ASN_GLN_ASE_3"/>
    <property type="match status" value="1"/>
</dbReference>
<dbReference type="PIRSF" id="PIRSF001220">
    <property type="entry name" value="L-ASNase_gatD"/>
    <property type="match status" value="1"/>
</dbReference>
<dbReference type="EMBL" id="JABMIG020000011">
    <property type="protein sequence ID" value="KAL3803816.1"/>
    <property type="molecule type" value="Genomic_DNA"/>
</dbReference>
<dbReference type="InterPro" id="IPR027474">
    <property type="entry name" value="L-asparaginase_N"/>
</dbReference>
<dbReference type="SUPFAM" id="SSF53774">
    <property type="entry name" value="Glutaminase/Asparaginase"/>
    <property type="match status" value="1"/>
</dbReference>
<dbReference type="Pfam" id="PF00710">
    <property type="entry name" value="Asparaginase"/>
    <property type="match status" value="1"/>
</dbReference>
<dbReference type="PIRSF" id="PIRSF500176">
    <property type="entry name" value="L_ASNase"/>
    <property type="match status" value="1"/>
</dbReference>
<dbReference type="Gene3D" id="3.40.50.1170">
    <property type="entry name" value="L-asparaginase, N-terminal domain"/>
    <property type="match status" value="1"/>
</dbReference>
<dbReference type="InterPro" id="IPR036152">
    <property type="entry name" value="Asp/glu_Ase-like_sf"/>
</dbReference>
<name>A0ABD3QXE8_9STRA</name>
<accession>A0ABD3QXE8</accession>
<dbReference type="PRINTS" id="PR00139">
    <property type="entry name" value="ASNGLNASE"/>
</dbReference>
<feature type="domain" description="L-asparaginase N-terminal" evidence="1">
    <location>
        <begin position="7"/>
        <end position="179"/>
    </location>
</feature>
<dbReference type="InterPro" id="IPR006034">
    <property type="entry name" value="Asparaginase/glutaminase-like"/>
</dbReference>
<reference evidence="2 3" key="1">
    <citation type="journal article" date="2020" name="G3 (Bethesda)">
        <title>Improved Reference Genome for Cyclotella cryptica CCMP332, a Model for Cell Wall Morphogenesis, Salinity Adaptation, and Lipid Production in Diatoms (Bacillariophyta).</title>
        <authorList>
            <person name="Roberts W.R."/>
            <person name="Downey K.M."/>
            <person name="Ruck E.C."/>
            <person name="Traller J.C."/>
            <person name="Alverson A.J."/>
        </authorList>
    </citation>
    <scope>NUCLEOTIDE SEQUENCE [LARGE SCALE GENOMIC DNA]</scope>
    <source>
        <strain evidence="2 3">CCMP332</strain>
    </source>
</reference>
<evidence type="ECO:0000259" key="1">
    <source>
        <dbReference type="Pfam" id="PF00710"/>
    </source>
</evidence>
<keyword evidence="3" id="KW-1185">Reference proteome</keyword>
<dbReference type="AlphaFoldDB" id="A0ABD3QXE8"/>
<organism evidence="2 3">
    <name type="scientific">Cyclotella cryptica</name>
    <dbReference type="NCBI Taxonomy" id="29204"/>
    <lineage>
        <taxon>Eukaryota</taxon>
        <taxon>Sar</taxon>
        <taxon>Stramenopiles</taxon>
        <taxon>Ochrophyta</taxon>
        <taxon>Bacillariophyta</taxon>
        <taxon>Coscinodiscophyceae</taxon>
        <taxon>Thalassiosirophycidae</taxon>
        <taxon>Stephanodiscales</taxon>
        <taxon>Stephanodiscaceae</taxon>
        <taxon>Cyclotella</taxon>
    </lineage>
</organism>
<dbReference type="Proteomes" id="UP001516023">
    <property type="component" value="Unassembled WGS sequence"/>
</dbReference>
<protein>
    <recommendedName>
        <fullName evidence="1">L-asparaginase N-terminal domain-containing protein</fullName>
    </recommendedName>
</protein>
<dbReference type="GO" id="GO:0004067">
    <property type="term" value="F:asparaginase activity"/>
    <property type="evidence" value="ECO:0007669"/>
    <property type="project" value="UniProtKB-UniRule"/>
</dbReference>
<gene>
    <name evidence="2" type="ORF">HJC23_003978</name>
</gene>
<evidence type="ECO:0000313" key="2">
    <source>
        <dbReference type="EMBL" id="KAL3803816.1"/>
    </source>
</evidence>